<dbReference type="GO" id="GO:0004824">
    <property type="term" value="F:lysine-tRNA ligase activity"/>
    <property type="evidence" value="ECO:0007669"/>
    <property type="project" value="InterPro"/>
</dbReference>
<protein>
    <submittedName>
        <fullName evidence="8">Aldehyde dehydrogenase family protein</fullName>
    </submittedName>
</protein>
<feature type="domain" description="Aldehyde dehydrogenase" evidence="7">
    <location>
        <begin position="671"/>
        <end position="853"/>
    </location>
</feature>
<dbReference type="Gene3D" id="3.40.50.620">
    <property type="entry name" value="HUPs"/>
    <property type="match status" value="2"/>
</dbReference>
<dbReference type="AlphaFoldDB" id="A0A4P8QKL0"/>
<dbReference type="KEGG" id="brb:EH207_01725"/>
<evidence type="ECO:0000313" key="9">
    <source>
        <dbReference type="Proteomes" id="UP000299580"/>
    </source>
</evidence>
<name>A0A4P8QKL0_9GAMM</name>
<keyword evidence="4" id="KW-0067">ATP-binding</keyword>
<dbReference type="Gene3D" id="3.40.309.10">
    <property type="entry name" value="Aldehyde Dehydrogenase, Chain A, domain 2"/>
    <property type="match status" value="1"/>
</dbReference>
<dbReference type="GO" id="GO:0006430">
    <property type="term" value="P:lysyl-tRNA aminoacylation"/>
    <property type="evidence" value="ECO:0007669"/>
    <property type="project" value="InterPro"/>
</dbReference>
<evidence type="ECO:0000256" key="3">
    <source>
        <dbReference type="ARBA" id="ARBA00022741"/>
    </source>
</evidence>
<evidence type="ECO:0000256" key="4">
    <source>
        <dbReference type="ARBA" id="ARBA00022840"/>
    </source>
</evidence>
<dbReference type="InterPro" id="IPR015590">
    <property type="entry name" value="Aldehyde_DH_dom"/>
</dbReference>
<dbReference type="Pfam" id="PF01921">
    <property type="entry name" value="tRNA-synt_1f"/>
    <property type="match status" value="1"/>
</dbReference>
<dbReference type="InterPro" id="IPR016161">
    <property type="entry name" value="Ald_DH/histidinol_DH"/>
</dbReference>
<organism evidence="8 9">
    <name type="scientific">Brenneria rubrifaciens</name>
    <dbReference type="NCBI Taxonomy" id="55213"/>
    <lineage>
        <taxon>Bacteria</taxon>
        <taxon>Pseudomonadati</taxon>
        <taxon>Pseudomonadota</taxon>
        <taxon>Gammaproteobacteria</taxon>
        <taxon>Enterobacterales</taxon>
        <taxon>Pectobacteriaceae</taxon>
        <taxon>Brenneria</taxon>
    </lineage>
</organism>
<sequence length="938" mass="107423">MMMKWCKNISADIIGKSQENVINIQAGFGPTGLPHIGTLCEVLRTDIINKYFTDLGYKVNFFLISDDLDPFRKVPSNIPEADTFTPFLGKPICMVPDPFHEFNSFSNMAEDRLMKLVKDYGIECQLIRSSDAYRSGFYNKTIKFFLEKYDEINELCRMSTGALRQRTYSMIMPLSKITGNVLEHIKITEIDHKRGEITYFIPSDEVVNKPGFEYGVSLAEFYKDEVLDREMKISALNGECKLQWKADWAMRQLVRNIDFEMHGEDLRASASVVRKIAETLNYKPPILYSYGLFLDVKGKKISKSKGNGFSLEEAQLLLSHAAINKFLSTDPKRSRRFYPAMSPRLNDIADHNNQNIISHHKLSRILTAFNPLSKTAARTFLESKVPLLLNDKDKVERCIELFFRVNINNKPVFGLTEDEVYIFYRLAQRIEALHNQPRCEICDSILETLSENLPGKSRHERYQLLYRGLLGTDSGPRLKTWITMHSHKEIVFRLNNPYRAEHANPEKNFFPSLRSNAVIKGEKRMRKPALTTEIRMDEVQNHCNILVSSLRERKESIVKSLSGYQCKNVTLDEISRSCDFLENISANKEYFVKRINGVTSFLPLNQPIYASVCFGFIPSLMADDVCIRPPTAMHEHYRYLMNALDLPSFSSALQISFEDKDIFLSKRVNVTDAVIFTGTPENARKVRKHFRRDALFILNGAGHNPLIISDDADLNNALDSTLRVVLYNQGQDCAGPNAILVHHDIHKQFTDMLIAALKARQHQVGHYRENNVIVGPNSDIDHCIKMAYEFRTHRQYCIYGGETNPVTGMIKPTVFSKPLMEGGNYREFFAPVFFIQKYDHDDELETYFSHSQYSGNAMYISLFGSSRFIDNGLSGTLHRPESILRNTDLHIEERGFLPYGGQGTAASCLWINGQRINGSTLPQRDIFNYLVKPVLEAQ</sequence>
<dbReference type="GO" id="GO:0005737">
    <property type="term" value="C:cytoplasm"/>
    <property type="evidence" value="ECO:0007669"/>
    <property type="project" value="InterPro"/>
</dbReference>
<keyword evidence="9" id="KW-1185">Reference proteome</keyword>
<gene>
    <name evidence="8" type="ORF">EH207_01725</name>
</gene>
<evidence type="ECO:0000259" key="7">
    <source>
        <dbReference type="Pfam" id="PF00171"/>
    </source>
</evidence>
<dbReference type="PANTHER" id="PTHR37940:SF1">
    <property type="entry name" value="LYSINE--TRNA LIGASE"/>
    <property type="match status" value="1"/>
</dbReference>
<dbReference type="EMBL" id="CP034035">
    <property type="protein sequence ID" value="QCR07387.1"/>
    <property type="molecule type" value="Genomic_DNA"/>
</dbReference>
<dbReference type="InterPro" id="IPR002904">
    <property type="entry name" value="Lys-tRNA-ligase"/>
</dbReference>
<dbReference type="PROSITE" id="PS00178">
    <property type="entry name" value="AA_TRNA_LIGASE_I"/>
    <property type="match status" value="1"/>
</dbReference>
<evidence type="ECO:0000256" key="2">
    <source>
        <dbReference type="ARBA" id="ARBA00022598"/>
    </source>
</evidence>
<dbReference type="PANTHER" id="PTHR37940">
    <property type="entry name" value="LYSINE--TRNA LIGASE"/>
    <property type="match status" value="1"/>
</dbReference>
<dbReference type="SUPFAM" id="SSF53720">
    <property type="entry name" value="ALDH-like"/>
    <property type="match status" value="1"/>
</dbReference>
<dbReference type="OrthoDB" id="9803151at2"/>
<dbReference type="Pfam" id="PF00171">
    <property type="entry name" value="Aldedh"/>
    <property type="match status" value="1"/>
</dbReference>
<accession>A0A4P8QKL0</accession>
<evidence type="ECO:0000256" key="5">
    <source>
        <dbReference type="ARBA" id="ARBA00023002"/>
    </source>
</evidence>
<reference evidence="8 9" key="1">
    <citation type="submission" date="2018-11" db="EMBL/GenBank/DDBJ databases">
        <title>Genome sequences of Brenneria nigrifluens and Brenneria rubrifaciens.</title>
        <authorList>
            <person name="Poret-Peterson A.T."/>
            <person name="McClean A.E."/>
            <person name="Kluepfel D.A."/>
        </authorList>
    </citation>
    <scope>NUCLEOTIDE SEQUENCE [LARGE SCALE GENOMIC DNA]</scope>
    <source>
        <strain evidence="8 9">6D370</strain>
    </source>
</reference>
<keyword evidence="6" id="KW-0030">Aminoacyl-tRNA synthetase</keyword>
<evidence type="ECO:0000256" key="6">
    <source>
        <dbReference type="ARBA" id="ARBA00023146"/>
    </source>
</evidence>
<evidence type="ECO:0000256" key="1">
    <source>
        <dbReference type="ARBA" id="ARBA00022490"/>
    </source>
</evidence>
<keyword evidence="2" id="KW-0436">Ligase</keyword>
<dbReference type="InterPro" id="IPR016163">
    <property type="entry name" value="Ald_DH_C"/>
</dbReference>
<evidence type="ECO:0000313" key="8">
    <source>
        <dbReference type="EMBL" id="QCR07387.1"/>
    </source>
</evidence>
<keyword evidence="5" id="KW-0560">Oxidoreductase</keyword>
<dbReference type="PROSITE" id="PS00070">
    <property type="entry name" value="ALDEHYDE_DEHYDR_CYS"/>
    <property type="match status" value="1"/>
</dbReference>
<dbReference type="InterPro" id="IPR016160">
    <property type="entry name" value="Ald_DH_CS_CYS"/>
</dbReference>
<dbReference type="Proteomes" id="UP000299580">
    <property type="component" value="Chromosome"/>
</dbReference>
<dbReference type="GO" id="GO:0016620">
    <property type="term" value="F:oxidoreductase activity, acting on the aldehyde or oxo group of donors, NAD or NADP as acceptor"/>
    <property type="evidence" value="ECO:0007669"/>
    <property type="project" value="InterPro"/>
</dbReference>
<dbReference type="InterPro" id="IPR001412">
    <property type="entry name" value="aa-tRNA-synth_I_CS"/>
</dbReference>
<dbReference type="InterPro" id="IPR014729">
    <property type="entry name" value="Rossmann-like_a/b/a_fold"/>
</dbReference>
<dbReference type="GO" id="GO:0005524">
    <property type="term" value="F:ATP binding"/>
    <property type="evidence" value="ECO:0007669"/>
    <property type="project" value="UniProtKB-KW"/>
</dbReference>
<dbReference type="SUPFAM" id="SSF52374">
    <property type="entry name" value="Nucleotidylyl transferase"/>
    <property type="match status" value="1"/>
</dbReference>
<keyword evidence="3" id="KW-0547">Nucleotide-binding</keyword>
<dbReference type="InterPro" id="IPR016162">
    <property type="entry name" value="Ald_DH_N"/>
</dbReference>
<proteinExistence type="predicted"/>
<dbReference type="Gene3D" id="3.40.605.10">
    <property type="entry name" value="Aldehyde Dehydrogenase, Chain A, domain 1"/>
    <property type="match status" value="1"/>
</dbReference>
<keyword evidence="1" id="KW-0963">Cytoplasm</keyword>